<dbReference type="PANTHER" id="PTHR30561">
    <property type="entry name" value="SMR FAMILY PROTON-DEPENDENT DRUG EFFLUX TRANSPORTER SUGE"/>
    <property type="match status" value="1"/>
</dbReference>
<dbReference type="RefSeq" id="WP_344650885.1">
    <property type="nucleotide sequence ID" value="NZ_BAAAGX010000017.1"/>
</dbReference>
<comment type="similarity">
    <text evidence="7">Belongs to the drug/metabolite transporter (DMT) superfamily. Small multidrug resistance (SMR) (TC 2.A.7.1) family.</text>
</comment>
<accession>A0ABP3EAD8</accession>
<dbReference type="Proteomes" id="UP001500967">
    <property type="component" value="Unassembled WGS sequence"/>
</dbReference>
<dbReference type="Gene3D" id="1.10.3730.20">
    <property type="match status" value="1"/>
</dbReference>
<dbReference type="SUPFAM" id="SSF103481">
    <property type="entry name" value="Multidrug resistance efflux transporter EmrE"/>
    <property type="match status" value="1"/>
</dbReference>
<gene>
    <name evidence="9" type="ORF">GCM10009539_45220</name>
</gene>
<keyword evidence="3" id="KW-1003">Cell membrane</keyword>
<dbReference type="InterPro" id="IPR045324">
    <property type="entry name" value="Small_multidrug_res"/>
</dbReference>
<evidence type="ECO:0000256" key="8">
    <source>
        <dbReference type="SAM" id="Phobius"/>
    </source>
</evidence>
<evidence type="ECO:0000256" key="4">
    <source>
        <dbReference type="ARBA" id="ARBA00022692"/>
    </source>
</evidence>
<proteinExistence type="inferred from homology"/>
<sequence>MNKWLLLGGAIASEVTATMALKGALEQPALYVVVATGYVASFVLLAAVLKRGMGLGVAYGIWGALGVVCTAVLSAVIYDEPLTLLMGLGIAVIIAGVLLVEIGSQAAQAEREGRLVVPAARTEREG</sequence>
<evidence type="ECO:0000256" key="1">
    <source>
        <dbReference type="ARBA" id="ARBA00004651"/>
    </source>
</evidence>
<dbReference type="EMBL" id="BAAAGX010000017">
    <property type="protein sequence ID" value="GAA0254969.1"/>
    <property type="molecule type" value="Genomic_DNA"/>
</dbReference>
<dbReference type="InterPro" id="IPR037185">
    <property type="entry name" value="EmrE-like"/>
</dbReference>
<keyword evidence="4 7" id="KW-0812">Transmembrane</keyword>
<name>A0ABP3EAD8_9ACTN</name>
<keyword evidence="2" id="KW-0813">Transport</keyword>
<keyword evidence="10" id="KW-1185">Reference proteome</keyword>
<evidence type="ECO:0000313" key="9">
    <source>
        <dbReference type="EMBL" id="GAA0254969.1"/>
    </source>
</evidence>
<evidence type="ECO:0000256" key="7">
    <source>
        <dbReference type="RuleBase" id="RU003942"/>
    </source>
</evidence>
<keyword evidence="6 8" id="KW-0472">Membrane</keyword>
<comment type="subcellular location">
    <subcellularLocation>
        <location evidence="1 7">Cell membrane</location>
        <topology evidence="1 7">Multi-pass membrane protein</topology>
    </subcellularLocation>
</comment>
<protein>
    <submittedName>
        <fullName evidence="9">SMR family transporter</fullName>
    </submittedName>
</protein>
<dbReference type="Pfam" id="PF00893">
    <property type="entry name" value="Multi_Drug_Res"/>
    <property type="match status" value="1"/>
</dbReference>
<dbReference type="PANTHER" id="PTHR30561:SF1">
    <property type="entry name" value="MULTIDRUG TRANSPORTER EMRE"/>
    <property type="match status" value="1"/>
</dbReference>
<feature type="transmembrane region" description="Helical" evidence="8">
    <location>
        <begin position="30"/>
        <end position="49"/>
    </location>
</feature>
<dbReference type="InterPro" id="IPR000390">
    <property type="entry name" value="Small_drug/metabolite_transptr"/>
</dbReference>
<feature type="transmembrane region" description="Helical" evidence="8">
    <location>
        <begin position="56"/>
        <end position="78"/>
    </location>
</feature>
<reference evidence="10" key="1">
    <citation type="journal article" date="2019" name="Int. J. Syst. Evol. Microbiol.">
        <title>The Global Catalogue of Microorganisms (GCM) 10K type strain sequencing project: providing services to taxonomists for standard genome sequencing and annotation.</title>
        <authorList>
            <consortium name="The Broad Institute Genomics Platform"/>
            <consortium name="The Broad Institute Genome Sequencing Center for Infectious Disease"/>
            <person name="Wu L."/>
            <person name="Ma J."/>
        </authorList>
    </citation>
    <scope>NUCLEOTIDE SEQUENCE [LARGE SCALE GENOMIC DNA]</scope>
    <source>
        <strain evidence="10">JCM 10425</strain>
    </source>
</reference>
<evidence type="ECO:0000256" key="3">
    <source>
        <dbReference type="ARBA" id="ARBA00022475"/>
    </source>
</evidence>
<organism evidence="9 10">
    <name type="scientific">Cryptosporangium japonicum</name>
    <dbReference type="NCBI Taxonomy" id="80872"/>
    <lineage>
        <taxon>Bacteria</taxon>
        <taxon>Bacillati</taxon>
        <taxon>Actinomycetota</taxon>
        <taxon>Actinomycetes</taxon>
        <taxon>Cryptosporangiales</taxon>
        <taxon>Cryptosporangiaceae</taxon>
        <taxon>Cryptosporangium</taxon>
    </lineage>
</organism>
<evidence type="ECO:0000256" key="5">
    <source>
        <dbReference type="ARBA" id="ARBA00022989"/>
    </source>
</evidence>
<comment type="caution">
    <text evidence="9">The sequence shown here is derived from an EMBL/GenBank/DDBJ whole genome shotgun (WGS) entry which is preliminary data.</text>
</comment>
<evidence type="ECO:0000256" key="6">
    <source>
        <dbReference type="ARBA" id="ARBA00023136"/>
    </source>
</evidence>
<feature type="transmembrane region" description="Helical" evidence="8">
    <location>
        <begin position="84"/>
        <end position="104"/>
    </location>
</feature>
<evidence type="ECO:0000313" key="10">
    <source>
        <dbReference type="Proteomes" id="UP001500967"/>
    </source>
</evidence>
<keyword evidence="5 8" id="KW-1133">Transmembrane helix</keyword>
<evidence type="ECO:0000256" key="2">
    <source>
        <dbReference type="ARBA" id="ARBA00022448"/>
    </source>
</evidence>